<dbReference type="GO" id="GO:0005886">
    <property type="term" value="C:plasma membrane"/>
    <property type="evidence" value="ECO:0007669"/>
    <property type="project" value="UniProtKB-SubCell"/>
</dbReference>
<dbReference type="InterPro" id="IPR011701">
    <property type="entry name" value="MFS"/>
</dbReference>
<evidence type="ECO:0000256" key="6">
    <source>
        <dbReference type="SAM" id="MobiDB-lite"/>
    </source>
</evidence>
<evidence type="ECO:0000256" key="3">
    <source>
        <dbReference type="ARBA" id="ARBA00022692"/>
    </source>
</evidence>
<dbReference type="RefSeq" id="WP_150685631.1">
    <property type="nucleotide sequence ID" value="NZ_CABPSI010000004.1"/>
</dbReference>
<dbReference type="GO" id="GO:0022857">
    <property type="term" value="F:transmembrane transporter activity"/>
    <property type="evidence" value="ECO:0007669"/>
    <property type="project" value="InterPro"/>
</dbReference>
<keyword evidence="10" id="KW-1185">Reference proteome</keyword>
<feature type="transmembrane region" description="Helical" evidence="7">
    <location>
        <begin position="78"/>
        <end position="97"/>
    </location>
</feature>
<accession>A0A5E4XWL7</accession>
<feature type="compositionally biased region" description="Polar residues" evidence="6">
    <location>
        <begin position="1"/>
        <end position="17"/>
    </location>
</feature>
<feature type="transmembrane region" description="Helical" evidence="7">
    <location>
        <begin position="270"/>
        <end position="292"/>
    </location>
</feature>
<feature type="transmembrane region" description="Helical" evidence="7">
    <location>
        <begin position="323"/>
        <end position="347"/>
    </location>
</feature>
<dbReference type="PROSITE" id="PS50850">
    <property type="entry name" value="MFS"/>
    <property type="match status" value="1"/>
</dbReference>
<feature type="transmembrane region" description="Helical" evidence="7">
    <location>
        <begin position="386"/>
        <end position="406"/>
    </location>
</feature>
<feature type="domain" description="Major facilitator superfamily (MFS) profile" evidence="8">
    <location>
        <begin position="39"/>
        <end position="411"/>
    </location>
</feature>
<dbReference type="PANTHER" id="PTHR43124">
    <property type="entry name" value="PURINE EFFLUX PUMP PBUE"/>
    <property type="match status" value="1"/>
</dbReference>
<organism evidence="9 10">
    <name type="scientific">Pandoraea iniqua</name>
    <dbReference type="NCBI Taxonomy" id="2508288"/>
    <lineage>
        <taxon>Bacteria</taxon>
        <taxon>Pseudomonadati</taxon>
        <taxon>Pseudomonadota</taxon>
        <taxon>Betaproteobacteria</taxon>
        <taxon>Burkholderiales</taxon>
        <taxon>Burkholderiaceae</taxon>
        <taxon>Pandoraea</taxon>
    </lineage>
</organism>
<evidence type="ECO:0000256" key="7">
    <source>
        <dbReference type="SAM" id="Phobius"/>
    </source>
</evidence>
<feature type="transmembrane region" description="Helical" evidence="7">
    <location>
        <begin position="234"/>
        <end position="258"/>
    </location>
</feature>
<feature type="region of interest" description="Disordered" evidence="6">
    <location>
        <begin position="1"/>
        <end position="28"/>
    </location>
</feature>
<evidence type="ECO:0000256" key="1">
    <source>
        <dbReference type="ARBA" id="ARBA00004651"/>
    </source>
</evidence>
<keyword evidence="4 7" id="KW-1133">Transmembrane helix</keyword>
<feature type="transmembrane region" description="Helical" evidence="7">
    <location>
        <begin position="109"/>
        <end position="128"/>
    </location>
</feature>
<dbReference type="SUPFAM" id="SSF103473">
    <property type="entry name" value="MFS general substrate transporter"/>
    <property type="match status" value="1"/>
</dbReference>
<feature type="transmembrane region" description="Helical" evidence="7">
    <location>
        <begin position="134"/>
        <end position="151"/>
    </location>
</feature>
<dbReference type="Gene3D" id="1.20.1250.20">
    <property type="entry name" value="MFS general substrate transporter like domains"/>
    <property type="match status" value="1"/>
</dbReference>
<dbReference type="InterPro" id="IPR020846">
    <property type="entry name" value="MFS_dom"/>
</dbReference>
<reference evidence="9 10" key="1">
    <citation type="submission" date="2019-08" db="EMBL/GenBank/DDBJ databases">
        <authorList>
            <person name="Peeters C."/>
        </authorList>
    </citation>
    <scope>NUCLEOTIDE SEQUENCE [LARGE SCALE GENOMIC DNA]</scope>
    <source>
        <strain evidence="9 10">LMG 31115</strain>
    </source>
</reference>
<sequence>MSSPSPATSSGRATSIRPTDAPVTPITPGHAADATPWASMVALMLATFVAAANETVPAGLLPQLAEGFHVSEAWAGQWVTLCALGAGLGAVPLTTLLQRWPRRRVLTTALLGFFACNLVTAVSTHFVLSLAARFVVGMATGLAWSEIATYARRLVPPSRQGRALAIAMLGVPLALAIGVPMATWLGHLIGWRWVFGGLSAFALILVGWVQLIVPDVHAETVGERARISDVLRLPGVRPVLAVVMLWVIAHYTLYTYIAPFLASLGKEDRLAAMLSTFGICTLVGLWGVGLWVDRWLRRLVLVALGTFALVIVAFSGWGASWPVLGVGAVFWGLSFSGAPTLLQTALGDAAGEHEHVAQSMLVTVFNLSFAVSGVLGGAVLETLGAAAMPWVLLGLVLAAWLVAFAARRHGFAPRRHH</sequence>
<name>A0A5E4XWL7_9BURK</name>
<dbReference type="InterPro" id="IPR050189">
    <property type="entry name" value="MFS_Efflux_Transporters"/>
</dbReference>
<keyword evidence="5 7" id="KW-0472">Membrane</keyword>
<evidence type="ECO:0000256" key="4">
    <source>
        <dbReference type="ARBA" id="ARBA00022989"/>
    </source>
</evidence>
<keyword evidence="3 7" id="KW-0812">Transmembrane</keyword>
<dbReference type="InterPro" id="IPR036259">
    <property type="entry name" value="MFS_trans_sf"/>
</dbReference>
<evidence type="ECO:0000256" key="2">
    <source>
        <dbReference type="ARBA" id="ARBA00022475"/>
    </source>
</evidence>
<evidence type="ECO:0000313" key="9">
    <source>
        <dbReference type="EMBL" id="VVE40881.1"/>
    </source>
</evidence>
<feature type="transmembrane region" description="Helical" evidence="7">
    <location>
        <begin position="359"/>
        <end position="380"/>
    </location>
</feature>
<feature type="transmembrane region" description="Helical" evidence="7">
    <location>
        <begin position="163"/>
        <end position="185"/>
    </location>
</feature>
<evidence type="ECO:0000256" key="5">
    <source>
        <dbReference type="ARBA" id="ARBA00023136"/>
    </source>
</evidence>
<evidence type="ECO:0000313" key="10">
    <source>
        <dbReference type="Proteomes" id="UP000333828"/>
    </source>
</evidence>
<dbReference type="PANTHER" id="PTHR43124:SF3">
    <property type="entry name" value="CHLORAMPHENICOL EFFLUX PUMP RV0191"/>
    <property type="match status" value="1"/>
</dbReference>
<keyword evidence="2" id="KW-1003">Cell membrane</keyword>
<dbReference type="Pfam" id="PF07690">
    <property type="entry name" value="MFS_1"/>
    <property type="match status" value="1"/>
</dbReference>
<proteinExistence type="predicted"/>
<feature type="transmembrane region" description="Helical" evidence="7">
    <location>
        <begin position="191"/>
        <end position="213"/>
    </location>
</feature>
<dbReference type="AlphaFoldDB" id="A0A5E4XWL7"/>
<dbReference type="EMBL" id="CABPSI010000004">
    <property type="protein sequence ID" value="VVE40881.1"/>
    <property type="molecule type" value="Genomic_DNA"/>
</dbReference>
<dbReference type="CDD" id="cd17324">
    <property type="entry name" value="MFS_NepI_like"/>
    <property type="match status" value="1"/>
</dbReference>
<protein>
    <submittedName>
        <fullName evidence="9">Purine efflux pump PbuE</fullName>
    </submittedName>
</protein>
<comment type="subcellular location">
    <subcellularLocation>
        <location evidence="1">Cell membrane</location>
        <topology evidence="1">Multi-pass membrane protein</topology>
    </subcellularLocation>
</comment>
<feature type="transmembrane region" description="Helical" evidence="7">
    <location>
        <begin position="299"/>
        <end position="317"/>
    </location>
</feature>
<gene>
    <name evidence="9" type="primary">pbuE_2</name>
    <name evidence="9" type="ORF">PIN31115_04132</name>
</gene>
<dbReference type="Proteomes" id="UP000333828">
    <property type="component" value="Unassembled WGS sequence"/>
</dbReference>
<evidence type="ECO:0000259" key="8">
    <source>
        <dbReference type="PROSITE" id="PS50850"/>
    </source>
</evidence>